<organism evidence="2 3">
    <name type="scientific">Choanephora cucurbitarum</name>
    <dbReference type="NCBI Taxonomy" id="101091"/>
    <lineage>
        <taxon>Eukaryota</taxon>
        <taxon>Fungi</taxon>
        <taxon>Fungi incertae sedis</taxon>
        <taxon>Mucoromycota</taxon>
        <taxon>Mucoromycotina</taxon>
        <taxon>Mucoromycetes</taxon>
        <taxon>Mucorales</taxon>
        <taxon>Mucorineae</taxon>
        <taxon>Choanephoraceae</taxon>
        <taxon>Choanephoroideae</taxon>
        <taxon>Choanephora</taxon>
    </lineage>
</organism>
<dbReference type="AlphaFoldDB" id="A0A1C7NCQ3"/>
<protein>
    <submittedName>
        <fullName evidence="2">Uncharacterized protein</fullName>
    </submittedName>
</protein>
<evidence type="ECO:0000313" key="2">
    <source>
        <dbReference type="EMBL" id="OBZ86912.1"/>
    </source>
</evidence>
<accession>A0A1C7NCQ3</accession>
<reference evidence="2 3" key="1">
    <citation type="submission" date="2016-03" db="EMBL/GenBank/DDBJ databases">
        <title>Choanephora cucurbitarum.</title>
        <authorList>
            <person name="Min B."/>
            <person name="Park H."/>
            <person name="Park J.-H."/>
            <person name="Shin H.-D."/>
            <person name="Choi I.-G."/>
        </authorList>
    </citation>
    <scope>NUCLEOTIDE SEQUENCE [LARGE SCALE GENOMIC DNA]</scope>
    <source>
        <strain evidence="2 3">KUS-F28377</strain>
    </source>
</reference>
<dbReference type="InParanoid" id="A0A1C7NCQ3"/>
<keyword evidence="3" id="KW-1185">Reference proteome</keyword>
<name>A0A1C7NCQ3_9FUNG</name>
<feature type="region of interest" description="Disordered" evidence="1">
    <location>
        <begin position="1"/>
        <end position="29"/>
    </location>
</feature>
<feature type="compositionally biased region" description="Polar residues" evidence="1">
    <location>
        <begin position="9"/>
        <end position="20"/>
    </location>
</feature>
<sequence>MPFPEGIDNRSTISAPAQNTNRRHNNEGVPDFTEFKLENFKMNASPEITPAPHRLREARRSLVLYLEPDPNTPIHTSLKEFQERSFVEFGPNQAHNTPPHISIFGRILIERGSDFNTKWNKIDELMATIDKEIKRYQLRPPEFTGFEILDKPTKSLVMNVRLNKDYGYLARAIVDEMKPKCNVLESSPMDRLHLAYNVLKSLPKPTLKRMKDKAESTIDFYDWVKTGGSWRLTLYEIMVESQVVGVQHQMNVLKTWPIQVTQTDEFKLSSTLPVSLRIKLSFLSSWFKNSTFMSAKKIVMAQQPKNAMVLRSKKPSER</sequence>
<dbReference type="Proteomes" id="UP000093000">
    <property type="component" value="Unassembled WGS sequence"/>
</dbReference>
<comment type="caution">
    <text evidence="2">The sequence shown here is derived from an EMBL/GenBank/DDBJ whole genome shotgun (WGS) entry which is preliminary data.</text>
</comment>
<evidence type="ECO:0000313" key="3">
    <source>
        <dbReference type="Proteomes" id="UP000093000"/>
    </source>
</evidence>
<dbReference type="OrthoDB" id="2284077at2759"/>
<evidence type="ECO:0000256" key="1">
    <source>
        <dbReference type="SAM" id="MobiDB-lite"/>
    </source>
</evidence>
<dbReference type="EMBL" id="LUGH01000261">
    <property type="protein sequence ID" value="OBZ86912.1"/>
    <property type="molecule type" value="Genomic_DNA"/>
</dbReference>
<proteinExistence type="predicted"/>
<gene>
    <name evidence="2" type="ORF">A0J61_05030</name>
</gene>